<dbReference type="GO" id="GO:0016747">
    <property type="term" value="F:acyltransferase activity, transferring groups other than amino-acyl groups"/>
    <property type="evidence" value="ECO:0007669"/>
    <property type="project" value="InterPro"/>
</dbReference>
<dbReference type="EMBL" id="UFSZ01000001">
    <property type="protein sequence ID" value="SUV18019.1"/>
    <property type="molecule type" value="Genomic_DNA"/>
</dbReference>
<dbReference type="Proteomes" id="UP000255295">
    <property type="component" value="Unassembled WGS sequence"/>
</dbReference>
<dbReference type="Gene3D" id="3.40.630.30">
    <property type="match status" value="1"/>
</dbReference>
<comment type="caution">
    <text evidence="2">The sequence shown here is derived from an EMBL/GenBank/DDBJ whole genome shotgun (WGS) entry which is preliminary data.</text>
</comment>
<dbReference type="InterPro" id="IPR000182">
    <property type="entry name" value="GNAT_dom"/>
</dbReference>
<dbReference type="AlphaFoldDB" id="A0AAJ5DAF5"/>
<evidence type="ECO:0000313" key="2">
    <source>
        <dbReference type="EMBL" id="SUV18019.1"/>
    </source>
</evidence>
<proteinExistence type="predicted"/>
<feature type="domain" description="N-acetyltransferase" evidence="1">
    <location>
        <begin position="1"/>
        <end position="156"/>
    </location>
</feature>
<sequence length="257" mass="29391">MAIDSIIELNEQNIVQSGCFCLRSNPHATGYINKSNWLYERFHEGLKYIKIMDNNKQAGFIEYTPIEYSSRVVFGENYVVIHCLWVSITGKGYASKLIDSCIEDAKKQQKSGVIVITNANSSWVPSKQIFLKHNFKEVEQAPNGFELLVYKFRNAPNPYFPNDWDKRLASYQELTIFRTPQCPFVDIATDNVVEAAKKLGIHAEIIDVQNREELVRLSPTPYGVYGVIYKGKLLAFHRLTVHSAIKRLKAFHPIDGN</sequence>
<dbReference type="PROSITE" id="PS51186">
    <property type="entry name" value="GNAT"/>
    <property type="match status" value="1"/>
</dbReference>
<protein>
    <submittedName>
        <fullName evidence="2">YoaP</fullName>
    </submittedName>
</protein>
<dbReference type="SUPFAM" id="SSF55729">
    <property type="entry name" value="Acyl-CoA N-acyltransferases (Nat)"/>
    <property type="match status" value="1"/>
</dbReference>
<reference evidence="2 3" key="1">
    <citation type="submission" date="2018-06" db="EMBL/GenBank/DDBJ databases">
        <authorList>
            <consortium name="Pathogen Informatics"/>
            <person name="Doyle S."/>
        </authorList>
    </citation>
    <scope>NUCLEOTIDE SEQUENCE [LARGE SCALE GENOMIC DNA]</scope>
    <source>
        <strain evidence="2 3">NCTC10338</strain>
    </source>
</reference>
<evidence type="ECO:0000313" key="3">
    <source>
        <dbReference type="Proteomes" id="UP000255295"/>
    </source>
</evidence>
<dbReference type="InterPro" id="IPR016181">
    <property type="entry name" value="Acyl_CoA_acyltransferase"/>
</dbReference>
<dbReference type="Pfam" id="PF00583">
    <property type="entry name" value="Acetyltransf_1"/>
    <property type="match status" value="1"/>
</dbReference>
<dbReference type="CDD" id="cd04301">
    <property type="entry name" value="NAT_SF"/>
    <property type="match status" value="1"/>
</dbReference>
<evidence type="ECO:0000259" key="1">
    <source>
        <dbReference type="PROSITE" id="PS51186"/>
    </source>
</evidence>
<accession>A0AAJ5DAF5</accession>
<name>A0AAJ5DAF5_LYSSH</name>
<gene>
    <name evidence="2" type="primary">yoaP</name>
    <name evidence="2" type="ORF">NCTC10338_03134</name>
</gene>
<organism evidence="2 3">
    <name type="scientific">Lysinibacillus sphaericus</name>
    <name type="common">Bacillus sphaericus</name>
    <dbReference type="NCBI Taxonomy" id="1421"/>
    <lineage>
        <taxon>Bacteria</taxon>
        <taxon>Bacillati</taxon>
        <taxon>Bacillota</taxon>
        <taxon>Bacilli</taxon>
        <taxon>Bacillales</taxon>
        <taxon>Bacillaceae</taxon>
        <taxon>Lysinibacillus</taxon>
    </lineage>
</organism>